<accession>A0ABN1V5T3</accession>
<sequence length="159" mass="16648">MNLAPRKVLAAPAAAVALVAGQAAVTTAAAAPAQKSPLQQRIDSYVAEHPESRQIGTDKVKIPGGTLTVPAPGSTPPSTNAISCGSGWLCIQDGRGYRYDYYTCGYYSFSGIGDGVFNNNQTSGTRARFYNSDGSERWSHVAKGSGTASWTPVFGVRPC</sequence>
<name>A0ABN1V5T3_9ACTN</name>
<dbReference type="RefSeq" id="WP_344283502.1">
    <property type="nucleotide sequence ID" value="NZ_BAAAKV010000076.1"/>
</dbReference>
<proteinExistence type="predicted"/>
<protein>
    <recommendedName>
        <fullName evidence="4">Secreted protein</fullName>
    </recommendedName>
</protein>
<evidence type="ECO:0000313" key="3">
    <source>
        <dbReference type="Proteomes" id="UP001501371"/>
    </source>
</evidence>
<keyword evidence="3" id="KW-1185">Reference proteome</keyword>
<feature type="signal peptide" evidence="1">
    <location>
        <begin position="1"/>
        <end position="30"/>
    </location>
</feature>
<organism evidence="2 3">
    <name type="scientific">Streptomyces hebeiensis</name>
    <dbReference type="NCBI Taxonomy" id="229486"/>
    <lineage>
        <taxon>Bacteria</taxon>
        <taxon>Bacillati</taxon>
        <taxon>Actinomycetota</taxon>
        <taxon>Actinomycetes</taxon>
        <taxon>Kitasatosporales</taxon>
        <taxon>Streptomycetaceae</taxon>
        <taxon>Streptomyces</taxon>
    </lineage>
</organism>
<comment type="caution">
    <text evidence="2">The sequence shown here is derived from an EMBL/GenBank/DDBJ whole genome shotgun (WGS) entry which is preliminary data.</text>
</comment>
<reference evidence="2 3" key="1">
    <citation type="journal article" date="2019" name="Int. J. Syst. Evol. Microbiol.">
        <title>The Global Catalogue of Microorganisms (GCM) 10K type strain sequencing project: providing services to taxonomists for standard genome sequencing and annotation.</title>
        <authorList>
            <consortium name="The Broad Institute Genomics Platform"/>
            <consortium name="The Broad Institute Genome Sequencing Center for Infectious Disease"/>
            <person name="Wu L."/>
            <person name="Ma J."/>
        </authorList>
    </citation>
    <scope>NUCLEOTIDE SEQUENCE [LARGE SCALE GENOMIC DNA]</scope>
    <source>
        <strain evidence="2 3">JCM 12696</strain>
    </source>
</reference>
<gene>
    <name evidence="2" type="ORF">GCM10009654_60130</name>
</gene>
<evidence type="ECO:0000256" key="1">
    <source>
        <dbReference type="SAM" id="SignalP"/>
    </source>
</evidence>
<feature type="chain" id="PRO_5046258715" description="Secreted protein" evidence="1">
    <location>
        <begin position="31"/>
        <end position="159"/>
    </location>
</feature>
<keyword evidence="1" id="KW-0732">Signal</keyword>
<evidence type="ECO:0000313" key="2">
    <source>
        <dbReference type="EMBL" id="GAA1195031.1"/>
    </source>
</evidence>
<dbReference type="Proteomes" id="UP001501371">
    <property type="component" value="Unassembled WGS sequence"/>
</dbReference>
<evidence type="ECO:0008006" key="4">
    <source>
        <dbReference type="Google" id="ProtNLM"/>
    </source>
</evidence>
<dbReference type="EMBL" id="BAAAKV010000076">
    <property type="protein sequence ID" value="GAA1195031.1"/>
    <property type="molecule type" value="Genomic_DNA"/>
</dbReference>